<dbReference type="Pfam" id="PF00646">
    <property type="entry name" value="F-box"/>
    <property type="match status" value="1"/>
</dbReference>
<reference evidence="2" key="1">
    <citation type="submission" date="2023-03" db="EMBL/GenBank/DDBJ databases">
        <title>Massive genome expansion in bonnet fungi (Mycena s.s.) driven by repeated elements and novel gene families across ecological guilds.</title>
        <authorList>
            <consortium name="Lawrence Berkeley National Laboratory"/>
            <person name="Harder C.B."/>
            <person name="Miyauchi S."/>
            <person name="Viragh M."/>
            <person name="Kuo A."/>
            <person name="Thoen E."/>
            <person name="Andreopoulos B."/>
            <person name="Lu D."/>
            <person name="Skrede I."/>
            <person name="Drula E."/>
            <person name="Henrissat B."/>
            <person name="Morin E."/>
            <person name="Kohler A."/>
            <person name="Barry K."/>
            <person name="LaButti K."/>
            <person name="Morin E."/>
            <person name="Salamov A."/>
            <person name="Lipzen A."/>
            <person name="Mereny Z."/>
            <person name="Hegedus B."/>
            <person name="Baldrian P."/>
            <person name="Stursova M."/>
            <person name="Weitz H."/>
            <person name="Taylor A."/>
            <person name="Grigoriev I.V."/>
            <person name="Nagy L.G."/>
            <person name="Martin F."/>
            <person name="Kauserud H."/>
        </authorList>
    </citation>
    <scope>NUCLEOTIDE SEQUENCE</scope>
    <source>
        <strain evidence="2">CBHHK188m</strain>
    </source>
</reference>
<organism evidence="2 3">
    <name type="scientific">Mycena maculata</name>
    <dbReference type="NCBI Taxonomy" id="230809"/>
    <lineage>
        <taxon>Eukaryota</taxon>
        <taxon>Fungi</taxon>
        <taxon>Dikarya</taxon>
        <taxon>Basidiomycota</taxon>
        <taxon>Agaricomycotina</taxon>
        <taxon>Agaricomycetes</taxon>
        <taxon>Agaricomycetidae</taxon>
        <taxon>Agaricales</taxon>
        <taxon>Marasmiineae</taxon>
        <taxon>Mycenaceae</taxon>
        <taxon>Mycena</taxon>
    </lineage>
</organism>
<dbReference type="AlphaFoldDB" id="A0AAD7JUB3"/>
<dbReference type="SMART" id="SM00256">
    <property type="entry name" value="FBOX"/>
    <property type="match status" value="1"/>
</dbReference>
<dbReference type="SUPFAM" id="SSF81383">
    <property type="entry name" value="F-box domain"/>
    <property type="match status" value="1"/>
</dbReference>
<comment type="caution">
    <text evidence="2">The sequence shown here is derived from an EMBL/GenBank/DDBJ whole genome shotgun (WGS) entry which is preliminary data.</text>
</comment>
<gene>
    <name evidence="2" type="ORF">DFH07DRAFT_803346</name>
</gene>
<dbReference type="PROSITE" id="PS50181">
    <property type="entry name" value="FBOX"/>
    <property type="match status" value="1"/>
</dbReference>
<dbReference type="Proteomes" id="UP001215280">
    <property type="component" value="Unassembled WGS sequence"/>
</dbReference>
<name>A0AAD7JUB3_9AGAR</name>
<keyword evidence="3" id="KW-1185">Reference proteome</keyword>
<evidence type="ECO:0000259" key="1">
    <source>
        <dbReference type="PROSITE" id="PS50181"/>
    </source>
</evidence>
<dbReference type="InterPro" id="IPR001810">
    <property type="entry name" value="F-box_dom"/>
</dbReference>
<dbReference type="EMBL" id="JARJLG010000020">
    <property type="protein sequence ID" value="KAJ7771993.1"/>
    <property type="molecule type" value="Genomic_DNA"/>
</dbReference>
<dbReference type="InterPro" id="IPR036047">
    <property type="entry name" value="F-box-like_dom_sf"/>
</dbReference>
<feature type="domain" description="F-box" evidence="1">
    <location>
        <begin position="2"/>
        <end position="48"/>
    </location>
</feature>
<evidence type="ECO:0000313" key="3">
    <source>
        <dbReference type="Proteomes" id="UP001215280"/>
    </source>
</evidence>
<dbReference type="Gene3D" id="1.20.1280.50">
    <property type="match status" value="1"/>
</dbReference>
<protein>
    <recommendedName>
        <fullName evidence="1">F-box domain-containing protein</fullName>
    </recommendedName>
</protein>
<evidence type="ECO:0000313" key="2">
    <source>
        <dbReference type="EMBL" id="KAJ7771993.1"/>
    </source>
</evidence>
<accession>A0AAD7JUB3</accession>
<sequence length="464" mass="50984">MVAFLADLPADVIFHILSKMRLRDASSLAGVSRTFRKLSGDRSFWIIALKTSPSMHSMSNPRILDDLYDMDLPTLQQLAQHCIKSDLHIIELDRNWSLPRPQIVGEVRKWRLGDRSVLETNHLFQFPGSELFVFYSSKLLKCFNFGTGESTTLLSLNGYVGSASYDFLPDKSVLLGLALRGGSRFNIPMLLFTKVGLNSDKSGISAATVLQPTLATDSDCQKPFVSPRMVGAVQSRAGGTEILAYDLVSGGHTVIVTDIPLNYTISRRLDFSFYFDSLYMLADDGPRALVYCCPKDLLPYGKQFATTATLTFGDPEPMSFPTKIWKRRGPVCSLMLPDASFVKIHDSLSIPGSHFVTTFRFWERSDLETALAPEITVPGMCSGELTLQIAPTGCHVVASLLGLGQGCSLILIRYDPELNSCSSHELELPAGVGSGPPPNILAVDDHRGIVWLFEGGDLFSIPYA</sequence>
<proteinExistence type="predicted"/>